<dbReference type="SUPFAM" id="SSF49464">
    <property type="entry name" value="Carboxypeptidase regulatory domain-like"/>
    <property type="match status" value="1"/>
</dbReference>
<keyword evidence="5 9" id="KW-0798">TonB box</keyword>
<dbReference type="RefSeq" id="WP_246113274.1">
    <property type="nucleotide sequence ID" value="NZ_BJYT01000016.1"/>
</dbReference>
<dbReference type="InterPro" id="IPR008969">
    <property type="entry name" value="CarboxyPept-like_regulatory"/>
</dbReference>
<dbReference type="GO" id="GO:0009279">
    <property type="term" value="C:cell outer membrane"/>
    <property type="evidence" value="ECO:0007669"/>
    <property type="project" value="UniProtKB-SubCell"/>
</dbReference>
<dbReference type="Gene3D" id="2.170.130.10">
    <property type="entry name" value="TonB-dependent receptor, plug domain"/>
    <property type="match status" value="1"/>
</dbReference>
<evidence type="ECO:0000256" key="3">
    <source>
        <dbReference type="ARBA" id="ARBA00022452"/>
    </source>
</evidence>
<dbReference type="Gene3D" id="2.40.170.20">
    <property type="entry name" value="TonB-dependent receptor, beta-barrel domain"/>
    <property type="match status" value="1"/>
</dbReference>
<feature type="domain" description="TonB-dependent receptor plug" evidence="12">
    <location>
        <begin position="118"/>
        <end position="225"/>
    </location>
</feature>
<dbReference type="Pfam" id="PF00593">
    <property type="entry name" value="TonB_dep_Rec_b-barrel"/>
    <property type="match status" value="1"/>
</dbReference>
<dbReference type="InterPro" id="IPR023997">
    <property type="entry name" value="TonB-dep_OMP_SusC/RagA_CS"/>
</dbReference>
<keyword evidence="10" id="KW-0732">Signal</keyword>
<comment type="caution">
    <text evidence="13">The sequence shown here is derived from an EMBL/GenBank/DDBJ whole genome shotgun (WGS) entry which is preliminary data.</text>
</comment>
<keyword evidence="2 8" id="KW-0813">Transport</keyword>
<dbReference type="PROSITE" id="PS52016">
    <property type="entry name" value="TONB_DEPENDENT_REC_3"/>
    <property type="match status" value="1"/>
</dbReference>
<dbReference type="SUPFAM" id="SSF56935">
    <property type="entry name" value="Porins"/>
    <property type="match status" value="1"/>
</dbReference>
<dbReference type="NCBIfam" id="TIGR04057">
    <property type="entry name" value="SusC_RagA_signa"/>
    <property type="match status" value="1"/>
</dbReference>
<feature type="signal peptide" evidence="10">
    <location>
        <begin position="1"/>
        <end position="23"/>
    </location>
</feature>
<dbReference type="EMBL" id="BJYT01000016">
    <property type="protein sequence ID" value="GEO11094.1"/>
    <property type="molecule type" value="Genomic_DNA"/>
</dbReference>
<evidence type="ECO:0000256" key="9">
    <source>
        <dbReference type="RuleBase" id="RU003357"/>
    </source>
</evidence>
<evidence type="ECO:0000256" key="7">
    <source>
        <dbReference type="ARBA" id="ARBA00023237"/>
    </source>
</evidence>
<evidence type="ECO:0000256" key="2">
    <source>
        <dbReference type="ARBA" id="ARBA00022448"/>
    </source>
</evidence>
<dbReference type="InterPro" id="IPR037066">
    <property type="entry name" value="Plug_dom_sf"/>
</dbReference>
<reference evidence="13 14" key="1">
    <citation type="submission" date="2019-07" db="EMBL/GenBank/DDBJ databases">
        <title>Whole genome shotgun sequence of Segetibacter aerophilus NBRC 106135.</title>
        <authorList>
            <person name="Hosoyama A."/>
            <person name="Uohara A."/>
            <person name="Ohji S."/>
            <person name="Ichikawa N."/>
        </authorList>
    </citation>
    <scope>NUCLEOTIDE SEQUENCE [LARGE SCALE GENOMIC DNA]</scope>
    <source>
        <strain evidence="13 14">NBRC 106135</strain>
    </source>
</reference>
<keyword evidence="7 8" id="KW-0998">Cell outer membrane</keyword>
<keyword evidence="3 8" id="KW-1134">Transmembrane beta strand</keyword>
<dbReference type="Gene3D" id="2.60.40.1120">
    <property type="entry name" value="Carboxypeptidase-like, regulatory domain"/>
    <property type="match status" value="1"/>
</dbReference>
<organism evidence="13 14">
    <name type="scientific">Segetibacter aerophilus</name>
    <dbReference type="NCBI Taxonomy" id="670293"/>
    <lineage>
        <taxon>Bacteria</taxon>
        <taxon>Pseudomonadati</taxon>
        <taxon>Bacteroidota</taxon>
        <taxon>Chitinophagia</taxon>
        <taxon>Chitinophagales</taxon>
        <taxon>Chitinophagaceae</taxon>
        <taxon>Segetibacter</taxon>
    </lineage>
</organism>
<keyword evidence="6 8" id="KW-0472">Membrane</keyword>
<dbReference type="InterPro" id="IPR036942">
    <property type="entry name" value="Beta-barrel_TonB_sf"/>
</dbReference>
<proteinExistence type="inferred from homology"/>
<dbReference type="InterPro" id="IPR039426">
    <property type="entry name" value="TonB-dep_rcpt-like"/>
</dbReference>
<evidence type="ECO:0000259" key="12">
    <source>
        <dbReference type="Pfam" id="PF07715"/>
    </source>
</evidence>
<dbReference type="InterPro" id="IPR023996">
    <property type="entry name" value="TonB-dep_OMP_SusC/RagA"/>
</dbReference>
<comment type="subcellular location">
    <subcellularLocation>
        <location evidence="1 8">Cell outer membrane</location>
        <topology evidence="1 8">Multi-pass membrane protein</topology>
    </subcellularLocation>
</comment>
<dbReference type="InterPro" id="IPR012910">
    <property type="entry name" value="Plug_dom"/>
</dbReference>
<name>A0A512BGK1_9BACT</name>
<comment type="similarity">
    <text evidence="8 9">Belongs to the TonB-dependent receptor family.</text>
</comment>
<evidence type="ECO:0000256" key="1">
    <source>
        <dbReference type="ARBA" id="ARBA00004571"/>
    </source>
</evidence>
<dbReference type="Pfam" id="PF13715">
    <property type="entry name" value="CarbopepD_reg_2"/>
    <property type="match status" value="1"/>
</dbReference>
<evidence type="ECO:0000256" key="5">
    <source>
        <dbReference type="ARBA" id="ARBA00023077"/>
    </source>
</evidence>
<feature type="domain" description="TonB-dependent receptor-like beta-barrel" evidence="11">
    <location>
        <begin position="352"/>
        <end position="939"/>
    </location>
</feature>
<dbReference type="AlphaFoldDB" id="A0A512BGK1"/>
<evidence type="ECO:0000256" key="10">
    <source>
        <dbReference type="SAM" id="SignalP"/>
    </source>
</evidence>
<gene>
    <name evidence="13" type="ORF">SAE01_35900</name>
</gene>
<accession>A0A512BGK1</accession>
<dbReference type="InterPro" id="IPR000531">
    <property type="entry name" value="Beta-barrel_TonB"/>
</dbReference>
<protein>
    <submittedName>
        <fullName evidence="13">SusC/RagA family TonB-linked outer membrane protein</fullName>
    </submittedName>
</protein>
<evidence type="ECO:0000313" key="13">
    <source>
        <dbReference type="EMBL" id="GEO11094.1"/>
    </source>
</evidence>
<feature type="chain" id="PRO_5022006898" evidence="10">
    <location>
        <begin position="24"/>
        <end position="983"/>
    </location>
</feature>
<evidence type="ECO:0000259" key="11">
    <source>
        <dbReference type="Pfam" id="PF00593"/>
    </source>
</evidence>
<dbReference type="Proteomes" id="UP000321513">
    <property type="component" value="Unassembled WGS sequence"/>
</dbReference>
<evidence type="ECO:0000256" key="4">
    <source>
        <dbReference type="ARBA" id="ARBA00022692"/>
    </source>
</evidence>
<evidence type="ECO:0000256" key="6">
    <source>
        <dbReference type="ARBA" id="ARBA00023136"/>
    </source>
</evidence>
<evidence type="ECO:0000256" key="8">
    <source>
        <dbReference type="PROSITE-ProRule" id="PRU01360"/>
    </source>
</evidence>
<sequence>MMFKQLLLAIVLPLFLLAGRAVAQDRQVTGRVTDSTGSPVANASVLVKGATTGTQTSSNGAFSLRVSSNATTLVISSVNFVTQEVPIGNGPVNVTLSSSANSLTSVVVVSVGYGTLEKREVTSAVTHLSSKDLLTVGGNGALMSMQGKVAGLSVVNTAPADPNSSPNIQLRGASSRNAGLGPLYVVNGIPGGNIDNINQNDIESIDVLKGGAASAIYGTRGGNGVIIITTKKGTGQPQAFYDGYTSFDFATNQLKVLSRDEFVKRGRGVDYGGNTNWFKAVSRDHATSTKHTVQFSGGSSKTNYLLSLDYRNAQGLDLRSAKREYGARLNLNHTSANNLYTVAVTIAPRYLKTSNASYGAFNQGITLNPTIPIRDTANPNRYYNIRTGFSGSYNPIEELNTVLSGTEGKYLDMSSSFRLNISKDLYTQLTVGEQTQDFFGFNFTPSYNTSLINSNGGRNTAGRDYNKNDQKSLEWIANYSLNLGPHAFKLLGGYSYFYANSSGLNASNQGFPSDVLTYNNLGTGAYNLLVGQNGVGSFKNDSKLISFFGRLNYDFGKKYFMSASVRREGSSKFGIANKWGYFPAASVGWRISNENFFSVPWISELKLRADYGETGNQDFGNYLSLDTYSGYGYYLYNGTSYQVWGPSQNTNYELRWEKSQNFNLGVDFDILKSVLSGSLNYYVRTNKDLLGSYNVPVPPNVQGTTFANVGTMKNTGFEVQLTAQAIRGKDFNYSLSFAGSTNENKFVSFSNETYRGQKFVDMVGMPSPGSPGTAQRLEEGRRIGSFYMLRSAGRDAVGRLLVYNKDGKIIPGNQASAADKQYVGNGLPRYTASLGNTLTYKNLDLNIYLRGTFGYKIFNTTAFYAGTPVTQSGANVLTTAYGDGKYAALTSPATYSSLSDYFLEEGSYVKIDNVTLGYNFKSPIKFVNSGRLYLTGRNLYTFTKFTTGDPESVQVNGLTPGINSSLSYYPSSLQLLVGLQFKF</sequence>
<keyword evidence="14" id="KW-1185">Reference proteome</keyword>
<dbReference type="Pfam" id="PF07715">
    <property type="entry name" value="Plug"/>
    <property type="match status" value="1"/>
</dbReference>
<dbReference type="NCBIfam" id="TIGR04056">
    <property type="entry name" value="OMP_RagA_SusC"/>
    <property type="match status" value="1"/>
</dbReference>
<evidence type="ECO:0000313" key="14">
    <source>
        <dbReference type="Proteomes" id="UP000321513"/>
    </source>
</evidence>
<keyword evidence="4 8" id="KW-0812">Transmembrane</keyword>